<keyword evidence="2 11" id="KW-0728">SH3 domain</keyword>
<evidence type="ECO:0000256" key="11">
    <source>
        <dbReference type="PROSITE-ProRule" id="PRU00192"/>
    </source>
</evidence>
<dbReference type="PROSITE" id="PS00107">
    <property type="entry name" value="PROTEIN_KINASE_ATP"/>
    <property type="match status" value="1"/>
</dbReference>
<feature type="region of interest" description="Disordered" evidence="13">
    <location>
        <begin position="1021"/>
        <end position="1107"/>
    </location>
</feature>
<dbReference type="Gene3D" id="3.30.505.10">
    <property type="entry name" value="SH2 domain"/>
    <property type="match status" value="1"/>
</dbReference>
<evidence type="ECO:0000256" key="4">
    <source>
        <dbReference type="ARBA" id="ARBA00022741"/>
    </source>
</evidence>
<dbReference type="InterPro" id="IPR001452">
    <property type="entry name" value="SH3_domain"/>
</dbReference>
<reference evidence="17" key="1">
    <citation type="submission" date="2020-06" db="EMBL/GenBank/DDBJ databases">
        <authorList>
            <person name="Ji K."/>
            <person name="Li J."/>
        </authorList>
    </citation>
    <scope>NUCLEOTIDE SEQUENCE</scope>
    <source>
        <strain evidence="17">JKM2019</strain>
        <tissue evidence="17">Whole body</tissue>
    </source>
</reference>
<dbReference type="CDD" id="cd09935">
    <property type="entry name" value="SH2_ABL"/>
    <property type="match status" value="1"/>
</dbReference>
<dbReference type="SMART" id="SM00252">
    <property type="entry name" value="SH2"/>
    <property type="match status" value="1"/>
</dbReference>
<evidence type="ECO:0000313" key="17">
    <source>
        <dbReference type="EMBL" id="KAH7636491.1"/>
    </source>
</evidence>
<keyword evidence="8" id="KW-0829">Tyrosine-protein kinase</keyword>
<dbReference type="Pfam" id="PF07714">
    <property type="entry name" value="PK_Tyr_Ser-Thr"/>
    <property type="match status" value="1"/>
</dbReference>
<feature type="region of interest" description="Disordered" evidence="13">
    <location>
        <begin position="655"/>
        <end position="690"/>
    </location>
</feature>
<dbReference type="SMART" id="SM00219">
    <property type="entry name" value="TyrKc"/>
    <property type="match status" value="1"/>
</dbReference>
<comment type="catalytic activity">
    <reaction evidence="9">
        <text>L-tyrosyl-[protein] + ATP = O-phospho-L-tyrosyl-[protein] + ADP + H(+)</text>
        <dbReference type="Rhea" id="RHEA:10596"/>
        <dbReference type="Rhea" id="RHEA-COMP:10136"/>
        <dbReference type="Rhea" id="RHEA-COMP:20101"/>
        <dbReference type="ChEBI" id="CHEBI:15378"/>
        <dbReference type="ChEBI" id="CHEBI:30616"/>
        <dbReference type="ChEBI" id="CHEBI:46858"/>
        <dbReference type="ChEBI" id="CHEBI:61978"/>
        <dbReference type="ChEBI" id="CHEBI:456216"/>
        <dbReference type="EC" id="2.7.10.2"/>
    </reaction>
</comment>
<dbReference type="InterPro" id="IPR000719">
    <property type="entry name" value="Prot_kinase_dom"/>
</dbReference>
<evidence type="ECO:0000256" key="10">
    <source>
        <dbReference type="PROSITE-ProRule" id="PRU00191"/>
    </source>
</evidence>
<evidence type="ECO:0000256" key="5">
    <source>
        <dbReference type="ARBA" id="ARBA00022777"/>
    </source>
</evidence>
<dbReference type="FunFam" id="3.30.200.20:FF:000037">
    <property type="entry name" value="Tyrosine-protein kinase"/>
    <property type="match status" value="1"/>
</dbReference>
<evidence type="ECO:0000256" key="13">
    <source>
        <dbReference type="SAM" id="MobiDB-lite"/>
    </source>
</evidence>
<dbReference type="InterPro" id="IPR017441">
    <property type="entry name" value="Protein_kinase_ATP_BS"/>
</dbReference>
<dbReference type="GO" id="GO:0048468">
    <property type="term" value="P:cell development"/>
    <property type="evidence" value="ECO:0007669"/>
    <property type="project" value="UniProtKB-ARBA"/>
</dbReference>
<dbReference type="FunFam" id="2.30.30.40:FF:000010">
    <property type="entry name" value="Tyrosine-protein kinase"/>
    <property type="match status" value="1"/>
</dbReference>
<dbReference type="Gene3D" id="1.20.120.330">
    <property type="entry name" value="Nucleotidyltransferases domain 2"/>
    <property type="match status" value="1"/>
</dbReference>
<feature type="compositionally biased region" description="Low complexity" evidence="13">
    <location>
        <begin position="529"/>
        <end position="583"/>
    </location>
</feature>
<gene>
    <name evidence="17" type="ORF">HUG17_10461</name>
</gene>
<dbReference type="FunFam" id="1.10.510.10:FF:000554">
    <property type="entry name" value="Predicted protein"/>
    <property type="match status" value="1"/>
</dbReference>
<feature type="compositionally biased region" description="Polar residues" evidence="13">
    <location>
        <begin position="655"/>
        <end position="670"/>
    </location>
</feature>
<feature type="compositionally biased region" description="Polar residues" evidence="13">
    <location>
        <begin position="516"/>
        <end position="525"/>
    </location>
</feature>
<evidence type="ECO:0000259" key="15">
    <source>
        <dbReference type="PROSITE" id="PS50002"/>
    </source>
</evidence>
<dbReference type="PRINTS" id="PR00109">
    <property type="entry name" value="TYRKINASE"/>
</dbReference>
<feature type="compositionally biased region" description="Low complexity" evidence="13">
    <location>
        <begin position="455"/>
        <end position="479"/>
    </location>
</feature>
<dbReference type="PROSITE" id="PS50001">
    <property type="entry name" value="SH2"/>
    <property type="match status" value="1"/>
</dbReference>
<dbReference type="InterPro" id="IPR036860">
    <property type="entry name" value="SH2_dom_sf"/>
</dbReference>
<feature type="compositionally biased region" description="Low complexity" evidence="13">
    <location>
        <begin position="1076"/>
        <end position="1085"/>
    </location>
</feature>
<dbReference type="GO" id="GO:0002009">
    <property type="term" value="P:morphogenesis of an epithelium"/>
    <property type="evidence" value="ECO:0007669"/>
    <property type="project" value="UniProtKB-ARBA"/>
</dbReference>
<dbReference type="PRINTS" id="PR00401">
    <property type="entry name" value="SH2DOMAIN"/>
</dbReference>
<sequence length="1645" mass="184198">MFVALYDFQSGGENQLSFRKGDQMKIVSCNQSGQWCEAISFNNQVGWIPQAYITPICLDQHKWYHGNISRSDAEQLLSCGINGSFLVRESESSPGQRTISLRYDGRVYHYHIKQDQDLRYYVRPECKFNTIAELVHHHSNQQDGLITMLLYPATKHSSGYWSTMNENADEWEINRTDIIMKQKLGGGQYGDVYEARWRKYNMTVAVKTLKEDTMAVKDFLEEASIMKEMRHPNLVQLIGVCTLEPPFYIITEFMPYGNLLDYLRNNDREQMSAVILLYFATQIANGMSYLESRNFIHRDLAARNCLVGEDFQVKVADFGLARLMGDDTYTARAGAKFPIKWTAPEGLAYNKFTTKSDVWAFGVLLWEIATYGMAPYPGIELSDVYHKLENGYRMQCPDGCPQPIYDLMKKCWNWEPTQRPTFDYLYRTLFTMYQTCASGYSLEEFISSDQFADPQQQQQLNNDGSSTSGFSSSCGTGTSNLVNIVTNPEQTSPSQTQVPYKKLSGSSPNIAGHLSIVSSTGNNIVDDNPSSSSRDPIWPSSFCPTTNNNNNNASSKTTTKVNMRQRNNHNEQQQQQQPRMHPNLLKVKQAPTPPKRTSSFRDSTYQDKQPGDEDILKGAEQTMNDIEKVFENLSSIEKTMADFAAQQSVQLDDNSSTTYMYNSDTDQQQRNYNSTNTISSTSSTRSSLNNNAQLTTNKNTIQQQQMMISNTKSKSTRTKSSSKNKNSKLNFDRHLAAIDPYEQEQQHHQQQQQMINSKSNKKSDLDVKRAINRYGTIPKGTQINAYLDSLRPQNEMLDTNFQSNTDNFIINSPTSSTVDCLNLDIHHIRDSSDNILTLQHASAAIKSPQQNYPKITTFSKDANNSVSILEDISNNSNSNQSTVSKPNHQHFNFTRQKSDLTHSKTIENVNFNFKSSKARQLRNGNKNHLQLLKSVASPRLPLKSSANSDQIDCGNVDDLTMPVFHQITPLPPPPAIDDDLKSPSNPTPKILSKSESFDFVSFKPSMNPIDPLNNLMTLDEIINPEDFPPPPSTSDLNSGDFNNNDDDDDENISESQTQNEKQNTKVTKKSSKDKSSSINKQQNSPKDGRSTLNKMTTKRSNDTTTLSKIPIQNSAFINELNESFRLKTQKSTNQNNKDQTTTTTTAKVANTTKTASFLFKRSSKPEPSCPAPAIPIFSNFSQSKFYTKNSTNNNDSAMDVNNSNVAAAAAVDAEYVTPVLKKVPLKPFQSIRQQQESTTNEENHHHQTTSTATKPKSKASKLALFFNSGSNAKNQKHLSKPSEEQKTKSDKTINDNNNLDIMDPSSSMMSKSIISQSGYDADDDDEITKRHSGVSNYKKFWENHSSITATNNNNNNNNTGGETSDSGIGSISKSNDSVISSSSSINSSTVTVSIQSKTNKNSSSNTAMSSPKLNTRGNSKLINNNKAISANMPDQTKSLLMAGKSQIPTRKSLMKNSNDSSNNNNNKMANNFNVVLKPVSDSTNTAKLKKSLASESIGNNNNDDDSTMIGSNRESIIECSKQIELMLDEQLKQNNNQHTMGKNLNVDNTINADTTSLSNISPSRMSNNLKRVCDIVLVFRKSCLSYAEHSLMPQQRFRFRELLTKLEKSNESLRGIGGGGINENSLEQLNELQSNLRDIVVFVQK</sequence>
<name>A0A9D4NMA5_DERFA</name>
<evidence type="ECO:0000256" key="2">
    <source>
        <dbReference type="ARBA" id="ARBA00022443"/>
    </source>
</evidence>
<dbReference type="Pfam" id="PF00017">
    <property type="entry name" value="SH2"/>
    <property type="match status" value="1"/>
</dbReference>
<evidence type="ECO:0000256" key="1">
    <source>
        <dbReference type="ARBA" id="ARBA00011903"/>
    </source>
</evidence>
<evidence type="ECO:0000256" key="3">
    <source>
        <dbReference type="ARBA" id="ARBA00022679"/>
    </source>
</evidence>
<dbReference type="InterPro" id="IPR008266">
    <property type="entry name" value="Tyr_kinase_AS"/>
</dbReference>
<evidence type="ECO:0000256" key="8">
    <source>
        <dbReference type="ARBA" id="ARBA00023137"/>
    </source>
</evidence>
<dbReference type="GO" id="GO:0005524">
    <property type="term" value="F:ATP binding"/>
    <property type="evidence" value="ECO:0007669"/>
    <property type="project" value="UniProtKB-UniRule"/>
</dbReference>
<feature type="compositionally biased region" description="Low complexity" evidence="13">
    <location>
        <begin position="1370"/>
        <end position="1410"/>
    </location>
</feature>
<organism evidence="17">
    <name type="scientific">Dermatophagoides farinae</name>
    <name type="common">American house dust mite</name>
    <dbReference type="NCBI Taxonomy" id="6954"/>
    <lineage>
        <taxon>Eukaryota</taxon>
        <taxon>Metazoa</taxon>
        <taxon>Ecdysozoa</taxon>
        <taxon>Arthropoda</taxon>
        <taxon>Chelicerata</taxon>
        <taxon>Arachnida</taxon>
        <taxon>Acari</taxon>
        <taxon>Acariformes</taxon>
        <taxon>Sarcoptiformes</taxon>
        <taxon>Astigmata</taxon>
        <taxon>Psoroptidia</taxon>
        <taxon>Analgoidea</taxon>
        <taxon>Pyroglyphidae</taxon>
        <taxon>Dermatophagoidinae</taxon>
        <taxon>Dermatophagoides</taxon>
    </lineage>
</organism>
<feature type="compositionally biased region" description="Acidic residues" evidence="13">
    <location>
        <begin position="1043"/>
        <end position="1052"/>
    </location>
</feature>
<dbReference type="PROSITE" id="PS00109">
    <property type="entry name" value="PROTEIN_KINASE_TYR"/>
    <property type="match status" value="1"/>
</dbReference>
<feature type="compositionally biased region" description="Low complexity" evidence="13">
    <location>
        <begin position="1248"/>
        <end position="1264"/>
    </location>
</feature>
<keyword evidence="7 10" id="KW-0727">SH2 domain</keyword>
<feature type="domain" description="Protein kinase" evidence="16">
    <location>
        <begin position="178"/>
        <end position="431"/>
    </location>
</feature>
<dbReference type="InterPro" id="IPR020635">
    <property type="entry name" value="Tyr_kinase_cat_dom"/>
</dbReference>
<dbReference type="EMBL" id="SDOV01000010">
    <property type="protein sequence ID" value="KAH7636491.1"/>
    <property type="molecule type" value="Genomic_DNA"/>
</dbReference>
<dbReference type="InterPro" id="IPR011009">
    <property type="entry name" value="Kinase-like_dom_sf"/>
</dbReference>
<dbReference type="SUPFAM" id="SSF55550">
    <property type="entry name" value="SH2 domain"/>
    <property type="match status" value="1"/>
</dbReference>
<evidence type="ECO:0000256" key="6">
    <source>
        <dbReference type="ARBA" id="ARBA00022840"/>
    </source>
</evidence>
<feature type="compositionally biased region" description="Polar residues" evidence="13">
    <location>
        <begin position="480"/>
        <end position="509"/>
    </location>
</feature>
<reference evidence="17" key="2">
    <citation type="journal article" date="2021" name="World Allergy Organ. J.">
        <title>Chromosome-level assembly of Dermatophagoides farinae genome and transcriptome reveals two novel allergens Der f 37 and Der f 39.</title>
        <authorList>
            <person name="Chen J."/>
            <person name="Cai Z."/>
            <person name="Fan D."/>
            <person name="Hu J."/>
            <person name="Hou Y."/>
            <person name="He Y."/>
            <person name="Zhang Z."/>
            <person name="Zhao Z."/>
            <person name="Gao P."/>
            <person name="Hu W."/>
            <person name="Sun J."/>
            <person name="Li J."/>
            <person name="Ji K."/>
        </authorList>
    </citation>
    <scope>NUCLEOTIDE SEQUENCE</scope>
    <source>
        <strain evidence="17">JKM2019</strain>
    </source>
</reference>
<dbReference type="GO" id="GO:0004715">
    <property type="term" value="F:non-membrane spanning protein tyrosine kinase activity"/>
    <property type="evidence" value="ECO:0007669"/>
    <property type="project" value="UniProtKB-EC"/>
</dbReference>
<dbReference type="GO" id="GO:0051129">
    <property type="term" value="P:negative regulation of cellular component organization"/>
    <property type="evidence" value="ECO:0007669"/>
    <property type="project" value="UniProtKB-ARBA"/>
</dbReference>
<feature type="binding site" evidence="12">
    <location>
        <position position="217"/>
    </location>
    <ligand>
        <name>ATP</name>
        <dbReference type="ChEBI" id="CHEBI:30616"/>
    </ligand>
</feature>
<feature type="compositionally biased region" description="Low complexity" evidence="13">
    <location>
        <begin position="1301"/>
        <end position="1317"/>
    </location>
</feature>
<feature type="compositionally biased region" description="Low complexity" evidence="13">
    <location>
        <begin position="671"/>
        <end position="690"/>
    </location>
</feature>
<evidence type="ECO:0000256" key="9">
    <source>
        <dbReference type="ARBA" id="ARBA00051245"/>
    </source>
</evidence>
<dbReference type="Gene3D" id="3.30.200.20">
    <property type="entry name" value="Phosphorylase Kinase, domain 1"/>
    <property type="match status" value="1"/>
</dbReference>
<dbReference type="Gene3D" id="1.10.510.10">
    <property type="entry name" value="Transferase(Phosphotransferase) domain 1"/>
    <property type="match status" value="1"/>
</dbReference>
<feature type="domain" description="SH3" evidence="15">
    <location>
        <begin position="1"/>
        <end position="58"/>
    </location>
</feature>
<dbReference type="InterPro" id="IPR001245">
    <property type="entry name" value="Ser-Thr/Tyr_kinase_cat_dom"/>
</dbReference>
<dbReference type="CDD" id="cd05052">
    <property type="entry name" value="PTKc_Abl"/>
    <property type="match status" value="1"/>
</dbReference>
<keyword evidence="4 12" id="KW-0547">Nucleotide-binding</keyword>
<dbReference type="InterPro" id="IPR035837">
    <property type="entry name" value="ABL_SH2"/>
</dbReference>
<feature type="compositionally biased region" description="Polar residues" evidence="13">
    <location>
        <begin position="595"/>
        <end position="607"/>
    </location>
</feature>
<feature type="region of interest" description="Disordered" evidence="13">
    <location>
        <begin position="1348"/>
        <end position="1419"/>
    </location>
</feature>
<dbReference type="FunFam" id="3.30.505.10:FF:000004">
    <property type="entry name" value="Tyrosine-protein kinase"/>
    <property type="match status" value="1"/>
</dbReference>
<keyword evidence="5 17" id="KW-0418">Kinase</keyword>
<feature type="region of interest" description="Disordered" evidence="13">
    <location>
        <begin position="965"/>
        <end position="992"/>
    </location>
</feature>
<dbReference type="InterPro" id="IPR050198">
    <property type="entry name" value="Non-receptor_tyrosine_kinases"/>
</dbReference>
<keyword evidence="3" id="KW-0808">Transferase</keyword>
<evidence type="ECO:0000256" key="12">
    <source>
        <dbReference type="PROSITE-ProRule" id="PRU10141"/>
    </source>
</evidence>
<feature type="region of interest" description="Disordered" evidence="13">
    <location>
        <begin position="453"/>
        <end position="612"/>
    </location>
</feature>
<feature type="compositionally biased region" description="Basic and acidic residues" evidence="13">
    <location>
        <begin position="1280"/>
        <end position="1293"/>
    </location>
</feature>
<evidence type="ECO:0000256" key="7">
    <source>
        <dbReference type="ARBA" id="ARBA00022999"/>
    </source>
</evidence>
<dbReference type="PROSITE" id="PS50011">
    <property type="entry name" value="PROTEIN_KINASE_DOM"/>
    <property type="match status" value="1"/>
</dbReference>
<dbReference type="GO" id="GO:0023052">
    <property type="term" value="P:signaling"/>
    <property type="evidence" value="ECO:0007669"/>
    <property type="project" value="UniProtKB-ARBA"/>
</dbReference>
<dbReference type="GO" id="GO:0007154">
    <property type="term" value="P:cell communication"/>
    <property type="evidence" value="ECO:0007669"/>
    <property type="project" value="UniProtKB-ARBA"/>
</dbReference>
<comment type="caution">
    <text evidence="17">The sequence shown here is derived from an EMBL/GenBank/DDBJ whole genome shotgun (WGS) entry which is preliminary data.</text>
</comment>
<dbReference type="InterPro" id="IPR015015">
    <property type="entry name" value="F-actin-binding"/>
</dbReference>
<dbReference type="Pfam" id="PF00018">
    <property type="entry name" value="SH3_1"/>
    <property type="match status" value="1"/>
</dbReference>
<dbReference type="PROSITE" id="PS50002">
    <property type="entry name" value="SH3"/>
    <property type="match status" value="1"/>
</dbReference>
<feature type="region of interest" description="Disordered" evidence="13">
    <location>
        <begin position="708"/>
        <end position="764"/>
    </location>
</feature>
<feature type="domain" description="SH2" evidence="14">
    <location>
        <begin position="63"/>
        <end position="153"/>
    </location>
</feature>
<dbReference type="SUPFAM" id="SSF50044">
    <property type="entry name" value="SH3-domain"/>
    <property type="match status" value="1"/>
</dbReference>
<protein>
    <recommendedName>
        <fullName evidence="1">non-specific protein-tyrosine kinase</fullName>
        <ecNumber evidence="1">2.7.10.2</ecNumber>
    </recommendedName>
</protein>
<feature type="region of interest" description="Disordered" evidence="13">
    <location>
        <begin position="1232"/>
        <end position="1324"/>
    </location>
</feature>
<dbReference type="InterPro" id="IPR000980">
    <property type="entry name" value="SH2"/>
</dbReference>
<dbReference type="SUPFAM" id="SSF56112">
    <property type="entry name" value="Protein kinase-like (PK-like)"/>
    <property type="match status" value="1"/>
</dbReference>
<dbReference type="CDD" id="cd11850">
    <property type="entry name" value="SH3_Abl"/>
    <property type="match status" value="1"/>
</dbReference>
<proteinExistence type="predicted"/>
<evidence type="ECO:0000259" key="16">
    <source>
        <dbReference type="PROSITE" id="PS50011"/>
    </source>
</evidence>
<dbReference type="Gene3D" id="2.30.30.40">
    <property type="entry name" value="SH3 Domains"/>
    <property type="match status" value="1"/>
</dbReference>
<dbReference type="OrthoDB" id="98077at2759"/>
<feature type="compositionally biased region" description="Basic residues" evidence="13">
    <location>
        <begin position="714"/>
        <end position="726"/>
    </location>
</feature>
<feature type="compositionally biased region" description="Polar residues" evidence="13">
    <location>
        <begin position="1359"/>
        <end position="1369"/>
    </location>
</feature>
<dbReference type="PANTHER" id="PTHR24418">
    <property type="entry name" value="TYROSINE-PROTEIN KINASE"/>
    <property type="match status" value="1"/>
</dbReference>
<dbReference type="SMART" id="SM00326">
    <property type="entry name" value="SH3"/>
    <property type="match status" value="1"/>
</dbReference>
<dbReference type="Proteomes" id="UP000828236">
    <property type="component" value="Unassembled WGS sequence"/>
</dbReference>
<evidence type="ECO:0000259" key="14">
    <source>
        <dbReference type="PROSITE" id="PS50001"/>
    </source>
</evidence>
<feature type="compositionally biased region" description="Polar residues" evidence="13">
    <location>
        <begin position="1053"/>
        <end position="1065"/>
    </location>
</feature>
<dbReference type="InterPro" id="IPR036028">
    <property type="entry name" value="SH3-like_dom_sf"/>
</dbReference>
<dbReference type="EC" id="2.7.10.2" evidence="1"/>
<accession>A0A9D4NMA5</accession>
<dbReference type="Pfam" id="PF08919">
    <property type="entry name" value="F_actin_bind"/>
    <property type="match status" value="1"/>
</dbReference>
<keyword evidence="6 12" id="KW-0067">ATP-binding</keyword>